<proteinExistence type="predicted"/>
<dbReference type="EMBL" id="JANUHB010000003">
    <property type="protein sequence ID" value="MCS0809118.1"/>
    <property type="molecule type" value="Genomic_DNA"/>
</dbReference>
<evidence type="ECO:0000313" key="4">
    <source>
        <dbReference type="Proteomes" id="UP001206126"/>
    </source>
</evidence>
<feature type="coiled-coil region" evidence="1">
    <location>
        <begin position="70"/>
        <end position="97"/>
    </location>
</feature>
<feature type="compositionally biased region" description="Basic and acidic residues" evidence="2">
    <location>
        <begin position="154"/>
        <end position="167"/>
    </location>
</feature>
<evidence type="ECO:0000313" key="3">
    <source>
        <dbReference type="EMBL" id="MCS0809118.1"/>
    </source>
</evidence>
<dbReference type="RefSeq" id="WP_258822934.1">
    <property type="nucleotide sequence ID" value="NZ_JANUHB010000003.1"/>
</dbReference>
<feature type="compositionally biased region" description="Gly residues" evidence="2">
    <location>
        <begin position="170"/>
        <end position="184"/>
    </location>
</feature>
<evidence type="ECO:0000256" key="2">
    <source>
        <dbReference type="SAM" id="MobiDB-lite"/>
    </source>
</evidence>
<reference evidence="3 4" key="1">
    <citation type="submission" date="2022-08" db="EMBL/GenBank/DDBJ databases">
        <title>Reclassification of Massilia species as members of the genera Telluria, Duganella, Pseudoduganella, Mokoshia gen. nov. and Zemynaea gen. nov. using orthogonal and non-orthogonal genome-based approaches.</title>
        <authorList>
            <person name="Bowman J.P."/>
        </authorList>
    </citation>
    <scope>NUCLEOTIDE SEQUENCE [LARGE SCALE GENOMIC DNA]</scope>
    <source>
        <strain evidence="3 4">JCM 31605</strain>
    </source>
</reference>
<sequence>MKSSSVRRGLQAAFVALALGGAVPSGAVPLMDMRAEDLLPMASELRKTLNLNANQQTLWQQVESRSRAILRERQSRRERLQQQVKALLENATVELRDVNALIDAESAAALAEDKQLRELWLTVNDALDDGQRRKVAAMLVEQMMRVPDNGQHGGQDRPRGEGGDRHRGGAGHGRGGMNIGMPGS</sequence>
<name>A0ABT2DFB9_9BURK</name>
<dbReference type="Gene3D" id="1.20.120.1490">
    <property type="match status" value="1"/>
</dbReference>
<evidence type="ECO:0000256" key="1">
    <source>
        <dbReference type="SAM" id="Coils"/>
    </source>
</evidence>
<evidence type="ECO:0008006" key="5">
    <source>
        <dbReference type="Google" id="ProtNLM"/>
    </source>
</evidence>
<keyword evidence="1" id="KW-0175">Coiled coil</keyword>
<organism evidence="3 4">
    <name type="scientific">Massilia agilis</name>
    <dbReference type="NCBI Taxonomy" id="1811226"/>
    <lineage>
        <taxon>Bacteria</taxon>
        <taxon>Pseudomonadati</taxon>
        <taxon>Pseudomonadota</taxon>
        <taxon>Betaproteobacteria</taxon>
        <taxon>Burkholderiales</taxon>
        <taxon>Oxalobacteraceae</taxon>
        <taxon>Telluria group</taxon>
        <taxon>Massilia</taxon>
    </lineage>
</organism>
<accession>A0ABT2DFB9</accession>
<protein>
    <recommendedName>
        <fullName evidence="5">Periplasmic heavy metal sensor</fullName>
    </recommendedName>
</protein>
<feature type="region of interest" description="Disordered" evidence="2">
    <location>
        <begin position="145"/>
        <end position="184"/>
    </location>
</feature>
<dbReference type="Proteomes" id="UP001206126">
    <property type="component" value="Unassembled WGS sequence"/>
</dbReference>
<keyword evidence="4" id="KW-1185">Reference proteome</keyword>
<gene>
    <name evidence="3" type="ORF">NX774_14400</name>
</gene>
<comment type="caution">
    <text evidence="3">The sequence shown here is derived from an EMBL/GenBank/DDBJ whole genome shotgun (WGS) entry which is preliminary data.</text>
</comment>